<organism evidence="8 9">
    <name type="scientific">Rahnella sp. (strain Y9602)</name>
    <dbReference type="NCBI Taxonomy" id="2703885"/>
    <lineage>
        <taxon>Bacteria</taxon>
        <taxon>Pseudomonadati</taxon>
        <taxon>Pseudomonadota</taxon>
        <taxon>Gammaproteobacteria</taxon>
        <taxon>Enterobacterales</taxon>
        <taxon>Yersiniaceae</taxon>
        <taxon>Rahnella</taxon>
    </lineage>
</organism>
<gene>
    <name evidence="8" type="ordered locus">Rahaq_2882</name>
</gene>
<feature type="transmembrane region" description="Helical" evidence="6">
    <location>
        <begin position="53"/>
        <end position="74"/>
    </location>
</feature>
<name>A0A0H3FHW2_RAHSY</name>
<dbReference type="InterPro" id="IPR032694">
    <property type="entry name" value="CopC/D"/>
</dbReference>
<dbReference type="GO" id="GO:0046688">
    <property type="term" value="P:response to copper ion"/>
    <property type="evidence" value="ECO:0007669"/>
    <property type="project" value="UniProtKB-UniRule"/>
</dbReference>
<keyword evidence="5 6" id="KW-0472">Membrane</keyword>
<dbReference type="Proteomes" id="UP000007257">
    <property type="component" value="Chromosome"/>
</dbReference>
<comment type="similarity">
    <text evidence="6">Belongs to the CopD family.</text>
</comment>
<dbReference type="InterPro" id="IPR008457">
    <property type="entry name" value="Cu-R_CopD_dom"/>
</dbReference>
<dbReference type="EMBL" id="CP002505">
    <property type="protein sequence ID" value="ADW74477.1"/>
    <property type="molecule type" value="Genomic_DNA"/>
</dbReference>
<sequence>MSLTALFVLCRFMHFASLMQIFGLSVFCSLLTPAGFSAVLLRKNQTLMICSALVAAVTSVGMLAIQAALMGNGWSDALNLNVWLLVLTTAFGEVWRWHLLLTAALLLVLLMDWLPARNMLVFLCSCGLLMSQALVGHAAMHEGLPGLVQRTNHVVHLLSAAYWFGCLLPLLICMGYTRQPSARPYAIATLIRFSLWGHAAVALVILTGIINTAIILQRWPTDMTSLYQCLLVVKVIMVGMMVAVAVFNRYRLVPLMGKDPDRAQHYFIMMTWLEWGLALGVLLLVSVFATLAPR</sequence>
<feature type="transmembrane region" description="Helical" evidence="6">
    <location>
        <begin position="198"/>
        <end position="219"/>
    </location>
</feature>
<evidence type="ECO:0000313" key="8">
    <source>
        <dbReference type="EMBL" id="ADW74477.1"/>
    </source>
</evidence>
<keyword evidence="6" id="KW-0997">Cell inner membrane</keyword>
<evidence type="ECO:0000256" key="5">
    <source>
        <dbReference type="ARBA" id="ARBA00023136"/>
    </source>
</evidence>
<dbReference type="GO" id="GO:0005886">
    <property type="term" value="C:plasma membrane"/>
    <property type="evidence" value="ECO:0007669"/>
    <property type="project" value="UniProtKB-SubCell"/>
</dbReference>
<reference evidence="9" key="1">
    <citation type="submission" date="2011-01" db="EMBL/GenBank/DDBJ databases">
        <title>Complete sequence of chromosome of Rahnella sp. Y9602.</title>
        <authorList>
            <consortium name="US DOE Joint Genome Institute"/>
            <person name="Lucas S."/>
            <person name="Copeland A."/>
            <person name="Lapidus A."/>
            <person name="Cheng J.-F."/>
            <person name="Goodwin L."/>
            <person name="Pitluck S."/>
            <person name="Lu M."/>
            <person name="Detter J.C."/>
            <person name="Han C."/>
            <person name="Tapia R."/>
            <person name="Land M."/>
            <person name="Hauser L."/>
            <person name="Kyrpides N."/>
            <person name="Ivanova N."/>
            <person name="Ovchinnikova G."/>
            <person name="Pagani I."/>
            <person name="Sobecky P.A."/>
            <person name="Martinez R.J."/>
            <person name="Woyke T."/>
        </authorList>
    </citation>
    <scope>NUCLEOTIDE SEQUENCE [LARGE SCALE GENOMIC DNA]</scope>
    <source>
        <strain evidence="9">Y9602</strain>
    </source>
</reference>
<dbReference type="InterPro" id="IPR047689">
    <property type="entry name" value="CopD"/>
</dbReference>
<keyword evidence="4 6" id="KW-1133">Transmembrane helix</keyword>
<evidence type="ECO:0000313" key="9">
    <source>
        <dbReference type="Proteomes" id="UP000007257"/>
    </source>
</evidence>
<dbReference type="AlphaFoldDB" id="A0A0H3FHW2"/>
<dbReference type="PANTHER" id="PTHR34820:SF4">
    <property type="entry name" value="INNER MEMBRANE PROTEIN YEBZ"/>
    <property type="match status" value="1"/>
</dbReference>
<comment type="function">
    <text evidence="6">Involved in copper resistance.</text>
</comment>
<dbReference type="Pfam" id="PF05425">
    <property type="entry name" value="CopD"/>
    <property type="match status" value="1"/>
</dbReference>
<dbReference type="NCBIfam" id="NF033808">
    <property type="entry name" value="copper_CopD"/>
    <property type="match status" value="1"/>
</dbReference>
<protein>
    <recommendedName>
        <fullName evidence="6">Copper resistance protein D</fullName>
    </recommendedName>
</protein>
<feature type="transmembrane region" description="Helical" evidence="6">
    <location>
        <begin position="94"/>
        <end position="113"/>
    </location>
</feature>
<feature type="transmembrane region" description="Helical" evidence="6">
    <location>
        <begin position="160"/>
        <end position="177"/>
    </location>
</feature>
<proteinExistence type="inferred from homology"/>
<feature type="transmembrane region" description="Helical" evidence="6">
    <location>
        <begin position="20"/>
        <end position="41"/>
    </location>
</feature>
<comment type="subcellular location">
    <subcellularLocation>
        <location evidence="6">Cell inner membrane</location>
        <topology evidence="6">Multi-pass membrane protein</topology>
    </subcellularLocation>
    <subcellularLocation>
        <location evidence="1">Cell membrane</location>
        <topology evidence="1">Multi-pass membrane protein</topology>
    </subcellularLocation>
</comment>
<dbReference type="eggNOG" id="COG1276">
    <property type="taxonomic scope" value="Bacteria"/>
</dbReference>
<keyword evidence="2 6" id="KW-1003">Cell membrane</keyword>
<keyword evidence="3 6" id="KW-0812">Transmembrane</keyword>
<accession>A0A0H3FHW2</accession>
<evidence type="ECO:0000256" key="6">
    <source>
        <dbReference type="RuleBase" id="RU369037"/>
    </source>
</evidence>
<dbReference type="HOGENOM" id="CLU_075540_1_0_6"/>
<feature type="transmembrane region" description="Helical" evidence="6">
    <location>
        <begin position="120"/>
        <end position="140"/>
    </location>
</feature>
<dbReference type="OrthoDB" id="7032707at2"/>
<evidence type="ECO:0000256" key="3">
    <source>
        <dbReference type="ARBA" id="ARBA00022692"/>
    </source>
</evidence>
<keyword evidence="6" id="KW-0186">Copper</keyword>
<evidence type="ECO:0000256" key="4">
    <source>
        <dbReference type="ARBA" id="ARBA00022989"/>
    </source>
</evidence>
<reference evidence="8 9" key="2">
    <citation type="journal article" date="2012" name="J. Bacteriol.">
        <title>Complete Genome Sequence of Rahnella sp. Strain Y9602, a Gammaproteobacterium Isolate from Metal- and Radionuclide-Contaminated Soil.</title>
        <authorList>
            <person name="Martinez R.J."/>
            <person name="Bruce D."/>
            <person name="Detter C."/>
            <person name="Goodwin L.A."/>
            <person name="Han J."/>
            <person name="Han C.S."/>
            <person name="Held B."/>
            <person name="Land M.L."/>
            <person name="Mikhailova N."/>
            <person name="Nolan M."/>
            <person name="Pennacchio L."/>
            <person name="Pitluck S."/>
            <person name="Tapia R."/>
            <person name="Woyke T."/>
            <person name="Sobecky P.A."/>
        </authorList>
    </citation>
    <scope>NUCLEOTIDE SEQUENCE [LARGE SCALE GENOMIC DNA]</scope>
    <source>
        <strain evidence="8 9">Y9602</strain>
    </source>
</reference>
<dbReference type="PANTHER" id="PTHR34820">
    <property type="entry name" value="INNER MEMBRANE PROTEIN YEBZ"/>
    <property type="match status" value="1"/>
</dbReference>
<dbReference type="RefSeq" id="WP_013576174.1">
    <property type="nucleotide sequence ID" value="NC_015061.1"/>
</dbReference>
<dbReference type="GO" id="GO:0006825">
    <property type="term" value="P:copper ion transport"/>
    <property type="evidence" value="ECO:0007669"/>
    <property type="project" value="InterPro"/>
</dbReference>
<feature type="transmembrane region" description="Helical" evidence="6">
    <location>
        <begin position="225"/>
        <end position="247"/>
    </location>
</feature>
<feature type="transmembrane region" description="Helical" evidence="6">
    <location>
        <begin position="267"/>
        <end position="292"/>
    </location>
</feature>
<evidence type="ECO:0000256" key="1">
    <source>
        <dbReference type="ARBA" id="ARBA00004651"/>
    </source>
</evidence>
<evidence type="ECO:0000256" key="2">
    <source>
        <dbReference type="ARBA" id="ARBA00022475"/>
    </source>
</evidence>
<dbReference type="KEGG" id="rah:Rahaq_2882"/>
<feature type="domain" description="Copper resistance protein D" evidence="7">
    <location>
        <begin position="188"/>
        <end position="287"/>
    </location>
</feature>
<evidence type="ECO:0000259" key="7">
    <source>
        <dbReference type="Pfam" id="PF05425"/>
    </source>
</evidence>